<keyword evidence="3" id="KW-1185">Reference proteome</keyword>
<evidence type="ECO:0000313" key="2">
    <source>
        <dbReference type="EMBL" id="KAF2878034.1"/>
    </source>
</evidence>
<evidence type="ECO:0000256" key="1">
    <source>
        <dbReference type="SAM" id="Phobius"/>
    </source>
</evidence>
<dbReference type="EMBL" id="JAADJZ010000001">
    <property type="protein sequence ID" value="KAF2878034.1"/>
    <property type="molecule type" value="Genomic_DNA"/>
</dbReference>
<feature type="transmembrane region" description="Helical" evidence="1">
    <location>
        <begin position="7"/>
        <end position="24"/>
    </location>
</feature>
<sequence>MISRFDFFLFYLFCSESVLFLELFTLTQYNHPQQLPFDLHNMKLFRIGITALAFFGPACCDLLAVRPRAVNQPATDEAWQKAVTKGVNLLKAIKSSDKAAAKLLFPGLTTAASEFQNIGCDMGEWNWYPASIMGMNFNELNIPEYIKAAHLNVGKIDYYNYVHDEDTYEVDSNSYELIAKLSTRSSLHGWKRQARTD</sequence>
<protein>
    <submittedName>
        <fullName evidence="2">Uncharacterized protein</fullName>
    </submittedName>
</protein>
<proteinExistence type="predicted"/>
<gene>
    <name evidence="2" type="ORF">BDV95DRAFT_8788</name>
</gene>
<keyword evidence="1" id="KW-1133">Transmembrane helix</keyword>
<comment type="caution">
    <text evidence="2">The sequence shown here is derived from an EMBL/GenBank/DDBJ whole genome shotgun (WGS) entry which is preliminary data.</text>
</comment>
<accession>A0A7C8IF24</accession>
<organism evidence="2 3">
    <name type="scientific">Massariosphaeria phaeospora</name>
    <dbReference type="NCBI Taxonomy" id="100035"/>
    <lineage>
        <taxon>Eukaryota</taxon>
        <taxon>Fungi</taxon>
        <taxon>Dikarya</taxon>
        <taxon>Ascomycota</taxon>
        <taxon>Pezizomycotina</taxon>
        <taxon>Dothideomycetes</taxon>
        <taxon>Pleosporomycetidae</taxon>
        <taxon>Pleosporales</taxon>
        <taxon>Pleosporales incertae sedis</taxon>
        <taxon>Massariosphaeria</taxon>
    </lineage>
</organism>
<reference evidence="2 3" key="1">
    <citation type="submission" date="2020-01" db="EMBL/GenBank/DDBJ databases">
        <authorList>
            <consortium name="DOE Joint Genome Institute"/>
            <person name="Haridas S."/>
            <person name="Albert R."/>
            <person name="Binder M."/>
            <person name="Bloem J."/>
            <person name="Labutti K."/>
            <person name="Salamov A."/>
            <person name="Andreopoulos B."/>
            <person name="Baker S.E."/>
            <person name="Barry K."/>
            <person name="Bills G."/>
            <person name="Bluhm B.H."/>
            <person name="Cannon C."/>
            <person name="Castanera R."/>
            <person name="Culley D.E."/>
            <person name="Daum C."/>
            <person name="Ezra D."/>
            <person name="Gonzalez J.B."/>
            <person name="Henrissat B."/>
            <person name="Kuo A."/>
            <person name="Liang C."/>
            <person name="Lipzen A."/>
            <person name="Lutzoni F."/>
            <person name="Magnuson J."/>
            <person name="Mondo S."/>
            <person name="Nolan M."/>
            <person name="Ohm R."/>
            <person name="Pangilinan J."/>
            <person name="Park H.-J.H."/>
            <person name="Ramirez L."/>
            <person name="Alfaro M."/>
            <person name="Sun H."/>
            <person name="Tritt A."/>
            <person name="Yoshinaga Y."/>
            <person name="Zwiers L.-H.L."/>
            <person name="Turgeon B.G."/>
            <person name="Goodwin S.B."/>
            <person name="Spatafora J.W."/>
            <person name="Crous P.W."/>
            <person name="Grigoriev I.V."/>
        </authorList>
    </citation>
    <scope>NUCLEOTIDE SEQUENCE [LARGE SCALE GENOMIC DNA]</scope>
    <source>
        <strain evidence="2 3">CBS 611.86</strain>
    </source>
</reference>
<keyword evidence="1" id="KW-0812">Transmembrane</keyword>
<evidence type="ECO:0000313" key="3">
    <source>
        <dbReference type="Proteomes" id="UP000481861"/>
    </source>
</evidence>
<name>A0A7C8IF24_9PLEO</name>
<keyword evidence="1" id="KW-0472">Membrane</keyword>
<feature type="transmembrane region" description="Helical" evidence="1">
    <location>
        <begin position="44"/>
        <end position="65"/>
    </location>
</feature>
<dbReference type="Proteomes" id="UP000481861">
    <property type="component" value="Unassembled WGS sequence"/>
</dbReference>
<dbReference type="AlphaFoldDB" id="A0A7C8IF24"/>